<gene>
    <name evidence="3" type="ORF">FFLO_00137</name>
</gene>
<dbReference type="InterPro" id="IPR042277">
    <property type="entry name" value="IST1-like"/>
</dbReference>
<proteinExistence type="inferred from homology"/>
<dbReference type="InterPro" id="IPR005061">
    <property type="entry name" value="Ist1"/>
</dbReference>
<dbReference type="AlphaFoldDB" id="A0A8K0NRB2"/>
<sequence>MVPWHAQKARVGLLLAAQRLTIMQEKKLALAKQSRREIADLVTKGRIETARLRVETLIGDDIHVELLEIVELYTETLSARFALLDASKDAPDPSLRDAVCAIIYAAPHTELKELHLLREMLMQKFGRTFALSVVNNDPPCVPPRVLSKLAIYVPPPELVDMYLQEIARGYGINWKSDRLKQEEFEEEVPVTESVEDAGKSVDKDEQTPKDGKAASEKTTETASAEAKLIEQTKKSLEKQDKPEDAFAALTARFDALKKK</sequence>
<accession>A0A8K0NRB2</accession>
<feature type="region of interest" description="Disordered" evidence="2">
    <location>
        <begin position="184"/>
        <end position="244"/>
    </location>
</feature>
<feature type="compositionally biased region" description="Basic and acidic residues" evidence="2">
    <location>
        <begin position="196"/>
        <end position="219"/>
    </location>
</feature>
<dbReference type="FunFam" id="1.20.1260.60:FF:000002">
    <property type="entry name" value="Vacuolar protein sorting-associated protein IST1"/>
    <property type="match status" value="1"/>
</dbReference>
<feature type="compositionally biased region" description="Acidic residues" evidence="2">
    <location>
        <begin position="184"/>
        <end position="195"/>
    </location>
</feature>
<dbReference type="Proteomes" id="UP000812966">
    <property type="component" value="Unassembled WGS sequence"/>
</dbReference>
<reference evidence="3" key="1">
    <citation type="submission" date="2020-04" db="EMBL/GenBank/DDBJ databases">
        <title>Analysis of mating type loci in Filobasidium floriforme.</title>
        <authorList>
            <person name="Nowrousian M."/>
        </authorList>
    </citation>
    <scope>NUCLEOTIDE SEQUENCE</scope>
    <source>
        <strain evidence="3">CBS 6242</strain>
    </source>
</reference>
<protein>
    <recommendedName>
        <fullName evidence="5">DUF292-domain-containing protein</fullName>
    </recommendedName>
</protein>
<dbReference type="PANTHER" id="PTHR12161:SF5">
    <property type="entry name" value="IST1 HOMOLOG"/>
    <property type="match status" value="1"/>
</dbReference>
<evidence type="ECO:0000256" key="2">
    <source>
        <dbReference type="SAM" id="MobiDB-lite"/>
    </source>
</evidence>
<dbReference type="GO" id="GO:0015031">
    <property type="term" value="P:protein transport"/>
    <property type="evidence" value="ECO:0007669"/>
    <property type="project" value="InterPro"/>
</dbReference>
<dbReference type="Gene3D" id="1.20.1260.60">
    <property type="entry name" value="Vacuolar protein sorting-associated protein Ist1"/>
    <property type="match status" value="1"/>
</dbReference>
<dbReference type="EMBL" id="JABELV010000001">
    <property type="protein sequence ID" value="KAG7580166.1"/>
    <property type="molecule type" value="Genomic_DNA"/>
</dbReference>
<comment type="similarity">
    <text evidence="1">Belongs to the IST1 family.</text>
</comment>
<organism evidence="3 4">
    <name type="scientific">Filobasidium floriforme</name>
    <dbReference type="NCBI Taxonomy" id="5210"/>
    <lineage>
        <taxon>Eukaryota</taxon>
        <taxon>Fungi</taxon>
        <taxon>Dikarya</taxon>
        <taxon>Basidiomycota</taxon>
        <taxon>Agaricomycotina</taxon>
        <taxon>Tremellomycetes</taxon>
        <taxon>Filobasidiales</taxon>
        <taxon>Filobasidiaceae</taxon>
        <taxon>Filobasidium</taxon>
    </lineage>
</organism>
<dbReference type="PANTHER" id="PTHR12161">
    <property type="entry name" value="IST1 FAMILY MEMBER"/>
    <property type="match status" value="1"/>
</dbReference>
<feature type="compositionally biased region" description="Basic and acidic residues" evidence="2">
    <location>
        <begin position="227"/>
        <end position="244"/>
    </location>
</feature>
<keyword evidence="4" id="KW-1185">Reference proteome</keyword>
<name>A0A8K0NRB2_9TREE</name>
<comment type="caution">
    <text evidence="3">The sequence shown here is derived from an EMBL/GenBank/DDBJ whole genome shotgun (WGS) entry which is preliminary data.</text>
</comment>
<dbReference type="Pfam" id="PF03398">
    <property type="entry name" value="Ist1"/>
    <property type="match status" value="1"/>
</dbReference>
<evidence type="ECO:0000313" key="3">
    <source>
        <dbReference type="EMBL" id="KAG7580166.1"/>
    </source>
</evidence>
<evidence type="ECO:0000313" key="4">
    <source>
        <dbReference type="Proteomes" id="UP000812966"/>
    </source>
</evidence>
<evidence type="ECO:0008006" key="5">
    <source>
        <dbReference type="Google" id="ProtNLM"/>
    </source>
</evidence>
<evidence type="ECO:0000256" key="1">
    <source>
        <dbReference type="ARBA" id="ARBA00005536"/>
    </source>
</evidence>